<evidence type="ECO:0000256" key="1">
    <source>
        <dbReference type="SAM" id="MobiDB-lite"/>
    </source>
</evidence>
<dbReference type="OrthoDB" id="993481at2759"/>
<proteinExistence type="predicted"/>
<keyword evidence="3" id="KW-1185">Reference proteome</keyword>
<dbReference type="EMBL" id="JABFAF010000036">
    <property type="protein sequence ID" value="MBA0875388.1"/>
    <property type="molecule type" value="Genomic_DNA"/>
</dbReference>
<reference evidence="2 3" key="1">
    <citation type="journal article" date="2019" name="Genome Biol. Evol.">
        <title>Insights into the evolution of the New World diploid cottons (Gossypium, subgenus Houzingenia) based on genome sequencing.</title>
        <authorList>
            <person name="Grover C.E."/>
            <person name="Arick M.A. 2nd"/>
            <person name="Thrash A."/>
            <person name="Conover J.L."/>
            <person name="Sanders W.S."/>
            <person name="Peterson D.G."/>
            <person name="Frelichowski J.E."/>
            <person name="Scheffler J.A."/>
            <person name="Scheffler B.E."/>
            <person name="Wendel J.F."/>
        </authorList>
    </citation>
    <scope>NUCLEOTIDE SEQUENCE [LARGE SCALE GENOMIC DNA]</scope>
    <source>
        <strain evidence="2">1</strain>
        <tissue evidence="2">Leaf</tissue>
    </source>
</reference>
<organism evidence="2 3">
    <name type="scientific">Gossypium schwendimanii</name>
    <name type="common">Cotton</name>
    <dbReference type="NCBI Taxonomy" id="34291"/>
    <lineage>
        <taxon>Eukaryota</taxon>
        <taxon>Viridiplantae</taxon>
        <taxon>Streptophyta</taxon>
        <taxon>Embryophyta</taxon>
        <taxon>Tracheophyta</taxon>
        <taxon>Spermatophyta</taxon>
        <taxon>Magnoliopsida</taxon>
        <taxon>eudicotyledons</taxon>
        <taxon>Gunneridae</taxon>
        <taxon>Pentapetalae</taxon>
        <taxon>rosids</taxon>
        <taxon>malvids</taxon>
        <taxon>Malvales</taxon>
        <taxon>Malvaceae</taxon>
        <taxon>Malvoideae</taxon>
        <taxon>Gossypium</taxon>
    </lineage>
</organism>
<protein>
    <submittedName>
        <fullName evidence="2">Uncharacterized protein</fullName>
    </submittedName>
</protein>
<comment type="caution">
    <text evidence="2">The sequence shown here is derived from an EMBL/GenBank/DDBJ whole genome shotgun (WGS) entry which is preliminary data.</text>
</comment>
<dbReference type="AlphaFoldDB" id="A0A7J9MWR7"/>
<evidence type="ECO:0000313" key="2">
    <source>
        <dbReference type="EMBL" id="MBA0875388.1"/>
    </source>
</evidence>
<dbReference type="Proteomes" id="UP000593576">
    <property type="component" value="Unassembled WGS sequence"/>
</dbReference>
<evidence type="ECO:0000313" key="3">
    <source>
        <dbReference type="Proteomes" id="UP000593576"/>
    </source>
</evidence>
<name>A0A7J9MWR7_GOSSC</name>
<sequence length="111" mass="12170">MSKEVAEYVKPMDTSGRARKASRSRDMLGLTDGLQSMNEQLRDYVLESLDSVENKLIDRGDNLEAMMTTLKEESAELKGELTIYKAVSGNGGLAVTPKPKEFKGIGSARDV</sequence>
<gene>
    <name evidence="2" type="ORF">Goshw_001282</name>
</gene>
<feature type="region of interest" description="Disordered" evidence="1">
    <location>
        <begin position="1"/>
        <end position="26"/>
    </location>
</feature>
<accession>A0A7J9MWR7</accession>